<reference evidence="3" key="2">
    <citation type="submission" date="2015-01" db="EMBL/GenBank/DDBJ databases">
        <title>Evolutionary Origins and Diversification of the Mycorrhizal Mutualists.</title>
        <authorList>
            <consortium name="DOE Joint Genome Institute"/>
            <consortium name="Mycorrhizal Genomics Consortium"/>
            <person name="Kohler A."/>
            <person name="Kuo A."/>
            <person name="Nagy L.G."/>
            <person name="Floudas D."/>
            <person name="Copeland A."/>
            <person name="Barry K.W."/>
            <person name="Cichocki N."/>
            <person name="Veneault-Fourrey C."/>
            <person name="LaButti K."/>
            <person name="Lindquist E.A."/>
            <person name="Lipzen A."/>
            <person name="Lundell T."/>
            <person name="Morin E."/>
            <person name="Murat C."/>
            <person name="Riley R."/>
            <person name="Ohm R."/>
            <person name="Sun H."/>
            <person name="Tunlid A."/>
            <person name="Henrissat B."/>
            <person name="Grigoriev I.V."/>
            <person name="Hibbett D.S."/>
            <person name="Martin F."/>
        </authorList>
    </citation>
    <scope>NUCLEOTIDE SEQUENCE [LARGE SCALE GENOMIC DNA]</scope>
    <source>
        <strain evidence="3">Foug A</strain>
    </source>
</reference>
<evidence type="ECO:0000313" key="3">
    <source>
        <dbReference type="Proteomes" id="UP000053989"/>
    </source>
</evidence>
<feature type="chain" id="PRO_5002163772" evidence="1">
    <location>
        <begin position="35"/>
        <end position="119"/>
    </location>
</feature>
<name>A0A0C3EBT0_9AGAM</name>
<protein>
    <submittedName>
        <fullName evidence="2">Uncharacterized protein</fullName>
    </submittedName>
</protein>
<dbReference type="InParanoid" id="A0A0C3EBT0"/>
<reference evidence="2 3" key="1">
    <citation type="submission" date="2014-04" db="EMBL/GenBank/DDBJ databases">
        <authorList>
            <consortium name="DOE Joint Genome Institute"/>
            <person name="Kuo A."/>
            <person name="Kohler A."/>
            <person name="Nagy L.G."/>
            <person name="Floudas D."/>
            <person name="Copeland A."/>
            <person name="Barry K.W."/>
            <person name="Cichocki N."/>
            <person name="Veneault-Fourrey C."/>
            <person name="LaButti K."/>
            <person name="Lindquist E.A."/>
            <person name="Lipzen A."/>
            <person name="Lundell T."/>
            <person name="Morin E."/>
            <person name="Murat C."/>
            <person name="Sun H."/>
            <person name="Tunlid A."/>
            <person name="Henrissat B."/>
            <person name="Grigoriev I.V."/>
            <person name="Hibbett D.S."/>
            <person name="Martin F."/>
            <person name="Nordberg H.P."/>
            <person name="Cantor M.N."/>
            <person name="Hua S.X."/>
        </authorList>
    </citation>
    <scope>NUCLEOTIDE SEQUENCE [LARGE SCALE GENOMIC DNA]</scope>
    <source>
        <strain evidence="2 3">Foug A</strain>
    </source>
</reference>
<proteinExistence type="predicted"/>
<organism evidence="2 3">
    <name type="scientific">Scleroderma citrinum Foug A</name>
    <dbReference type="NCBI Taxonomy" id="1036808"/>
    <lineage>
        <taxon>Eukaryota</taxon>
        <taxon>Fungi</taxon>
        <taxon>Dikarya</taxon>
        <taxon>Basidiomycota</taxon>
        <taxon>Agaricomycotina</taxon>
        <taxon>Agaricomycetes</taxon>
        <taxon>Agaricomycetidae</taxon>
        <taxon>Boletales</taxon>
        <taxon>Sclerodermatineae</taxon>
        <taxon>Sclerodermataceae</taxon>
        <taxon>Scleroderma</taxon>
    </lineage>
</organism>
<accession>A0A0C3EBT0</accession>
<evidence type="ECO:0000313" key="2">
    <source>
        <dbReference type="EMBL" id="KIM70150.1"/>
    </source>
</evidence>
<dbReference type="AlphaFoldDB" id="A0A0C3EBT0"/>
<keyword evidence="3" id="KW-1185">Reference proteome</keyword>
<evidence type="ECO:0000256" key="1">
    <source>
        <dbReference type="SAM" id="SignalP"/>
    </source>
</evidence>
<dbReference type="Proteomes" id="UP000053989">
    <property type="component" value="Unassembled WGS sequence"/>
</dbReference>
<gene>
    <name evidence="2" type="ORF">SCLCIDRAFT_19085</name>
</gene>
<keyword evidence="1" id="KW-0732">Signal</keyword>
<feature type="signal peptide" evidence="1">
    <location>
        <begin position="1"/>
        <end position="34"/>
    </location>
</feature>
<dbReference type="HOGENOM" id="CLU_2062845_0_0_1"/>
<sequence length="119" mass="13344">MFHSAWNDPSTIRDMKNSWVFLVLLLLLTSQLDRNCVQRADYIPDPLIVSPLIPPQLNGHTTIAESALPQLRSALPLEQTAVAHMRRMRSPAMHYKDSGYGVQLVNATYNASGFVLSRP</sequence>
<dbReference type="EMBL" id="KN822005">
    <property type="protein sequence ID" value="KIM70150.1"/>
    <property type="molecule type" value="Genomic_DNA"/>
</dbReference>